<sequence length="96" mass="10982">MISKERGIIAKVNTAAVKFKCSLPQLLTLATVQTNIIWLMAGLPTDITYSKRRLNSSRRSRANQNQKLPKETKNNYRLEEQLFCFSGIGETYCKNK</sequence>
<dbReference type="AlphaFoldDB" id="A0A172Q7X9"/>
<protein>
    <submittedName>
        <fullName evidence="1">Uncharacterized protein</fullName>
    </submittedName>
</protein>
<accession>A0A172Q7X9</accession>
<organism evidence="1 2">
    <name type="scientific">Streptococcus pantholopis</name>
    <dbReference type="NCBI Taxonomy" id="1811193"/>
    <lineage>
        <taxon>Bacteria</taxon>
        <taxon>Bacillati</taxon>
        <taxon>Bacillota</taxon>
        <taxon>Bacilli</taxon>
        <taxon>Lactobacillales</taxon>
        <taxon>Streptococcaceae</taxon>
        <taxon>Streptococcus</taxon>
    </lineage>
</organism>
<name>A0A172Q7X9_9STRE</name>
<reference evidence="1 2" key="1">
    <citation type="journal article" date="2016" name="Int. J. Syst. Evol. Microbiol.">
        <title>Streptococcuspantholopis sp. nov., isolated from faeces of the Tibetan antelope (Pantholops hodgsonii).</title>
        <authorList>
            <person name="Bai X."/>
            <person name="Xiong Y."/>
            <person name="Lu S."/>
            <person name="Jin D."/>
            <person name="Lai X."/>
            <person name="Yang J."/>
            <person name="Niu L."/>
            <person name="Hu S."/>
            <person name="Meng X."/>
            <person name="Pu J."/>
            <person name="Ye C."/>
            <person name="Xu J."/>
        </authorList>
    </citation>
    <scope>NUCLEOTIDE SEQUENCE [LARGE SCALE GENOMIC DNA]</scope>
    <source>
        <strain evidence="1 2">TA 26</strain>
    </source>
</reference>
<evidence type="ECO:0000313" key="2">
    <source>
        <dbReference type="Proteomes" id="UP000077317"/>
    </source>
</evidence>
<dbReference type="EMBL" id="CP014699">
    <property type="protein sequence ID" value="AND79505.1"/>
    <property type="molecule type" value="Genomic_DNA"/>
</dbReference>
<gene>
    <name evidence="1" type="ORF">A0O21_05410</name>
</gene>
<proteinExistence type="predicted"/>
<dbReference type="KEGG" id="spat:A0O21_05410"/>
<reference evidence="2" key="2">
    <citation type="submission" date="2016-03" db="EMBL/GenBank/DDBJ databases">
        <title>Streptococcus antelopensis sp. nov., isolated from the feces of the Tibetan antelope (Pantholops hodgsonii) in Hoh Xil National Nature Reserve, Qinghai, China.</title>
        <authorList>
            <person name="Bai X."/>
        </authorList>
    </citation>
    <scope>NUCLEOTIDE SEQUENCE [LARGE SCALE GENOMIC DNA]</scope>
    <source>
        <strain evidence="2">TA 26</strain>
    </source>
</reference>
<evidence type="ECO:0000313" key="1">
    <source>
        <dbReference type="EMBL" id="AND79505.1"/>
    </source>
</evidence>
<dbReference type="RefSeq" id="WP_067062459.1">
    <property type="nucleotide sequence ID" value="NZ_CP014699.1"/>
</dbReference>
<keyword evidence="2" id="KW-1185">Reference proteome</keyword>
<dbReference type="Proteomes" id="UP000077317">
    <property type="component" value="Chromosome"/>
</dbReference>